<organism evidence="1 2">
    <name type="scientific">Ovis ammon polii x Ovis aries</name>
    <dbReference type="NCBI Taxonomy" id="2918886"/>
    <lineage>
        <taxon>Eukaryota</taxon>
        <taxon>Metazoa</taxon>
        <taxon>Chordata</taxon>
        <taxon>Craniata</taxon>
        <taxon>Vertebrata</taxon>
        <taxon>Euteleostomi</taxon>
        <taxon>Mammalia</taxon>
        <taxon>Eutheria</taxon>
        <taxon>Laurasiatheria</taxon>
        <taxon>Artiodactyla</taxon>
        <taxon>Ruminantia</taxon>
        <taxon>Pecora</taxon>
        <taxon>Bovidae</taxon>
        <taxon>Caprinae</taxon>
        <taxon>Ovis</taxon>
    </lineage>
</organism>
<accession>A0ACB9VIC9</accession>
<evidence type="ECO:0000313" key="1">
    <source>
        <dbReference type="EMBL" id="KAI4589497.1"/>
    </source>
</evidence>
<dbReference type="EMBL" id="CM043026">
    <property type="protein sequence ID" value="KAI4589497.1"/>
    <property type="molecule type" value="Genomic_DNA"/>
</dbReference>
<reference evidence="1" key="1">
    <citation type="submission" date="2022-03" db="EMBL/GenBank/DDBJ databases">
        <title>Genomic analyses of argali, domestic sheep and their hybrids provide insights into chromosomal evolution, heterosis and genetic basis of agronomic traits.</title>
        <authorList>
            <person name="Li M."/>
        </authorList>
    </citation>
    <scope>NUCLEOTIDE SEQUENCE</scope>
    <source>
        <strain evidence="1">F1 hybrid</strain>
    </source>
</reference>
<protein>
    <submittedName>
        <fullName evidence="1">Uncharacterized protein</fullName>
    </submittedName>
</protein>
<comment type="caution">
    <text evidence="1">The sequence shown here is derived from an EMBL/GenBank/DDBJ whole genome shotgun (WGS) entry which is preliminary data.</text>
</comment>
<proteinExistence type="predicted"/>
<dbReference type="Proteomes" id="UP001057279">
    <property type="component" value="Linkage Group LG01"/>
</dbReference>
<keyword evidence="2" id="KW-1185">Reference proteome</keyword>
<name>A0ACB9VIC9_9CETA</name>
<gene>
    <name evidence="1" type="ORF">MJG53_000546</name>
</gene>
<evidence type="ECO:0000313" key="2">
    <source>
        <dbReference type="Proteomes" id="UP001057279"/>
    </source>
</evidence>
<sequence length="441" mass="48836">MPEGKGLFLTRVHQAIFSLELIWPTGWALCSPPALTLFKDSRRKQVSAKGHEIVKIGVDPSHIGLVSGFLMGQPTSRESTQTSKSVLPLPFAFQESSRIDGPPGEIGNVGPQFKDSQTPYVNKDSKDILGFIVGEEGSKKTLLFDKDILQVFQSSRIQRCYETFFFPQKNKVFLVQMDMDIQEEKEQRSTDICKIPWKAAWYERKTLEVIVILPYTSSYKAKLSSMKEGAGIKGPKGVVDMMPCEIKFARENCHQCLPAPEYGRGRPGPLQVDADIAFVVDGFRGVGANLYRAALTLVDAMLDELECFHLTAYGHRTQMQRSICEAAGHLLWEAPALGHALEWTLQKVLLAALLLRRAQVLFAIVASETSSWDREKLRTLSLEANCKGITLFVLALGLGVGTRELADLVQGASSLLEQHLLHLEGVSEAEVAYAWASRGPS</sequence>